<organism evidence="1 2">
    <name type="scientific">Cryphonectria parasitica (strain ATCC 38755 / EP155)</name>
    <dbReference type="NCBI Taxonomy" id="660469"/>
    <lineage>
        <taxon>Eukaryota</taxon>
        <taxon>Fungi</taxon>
        <taxon>Dikarya</taxon>
        <taxon>Ascomycota</taxon>
        <taxon>Pezizomycotina</taxon>
        <taxon>Sordariomycetes</taxon>
        <taxon>Sordariomycetidae</taxon>
        <taxon>Diaporthales</taxon>
        <taxon>Cryphonectriaceae</taxon>
        <taxon>Cryphonectria-Endothia species complex</taxon>
        <taxon>Cryphonectria</taxon>
    </lineage>
</organism>
<dbReference type="Proteomes" id="UP000803844">
    <property type="component" value="Unassembled WGS sequence"/>
</dbReference>
<proteinExistence type="predicted"/>
<dbReference type="EMBL" id="MU032345">
    <property type="protein sequence ID" value="KAF3768694.1"/>
    <property type="molecule type" value="Genomic_DNA"/>
</dbReference>
<reference evidence="1" key="1">
    <citation type="journal article" date="2020" name="Phytopathology">
        <title>Genome sequence of the chestnut blight fungus Cryphonectria parasitica EP155: A fundamental resource for an archetypical invasive plant pathogen.</title>
        <authorList>
            <person name="Crouch J.A."/>
            <person name="Dawe A."/>
            <person name="Aerts A."/>
            <person name="Barry K."/>
            <person name="Churchill A.C.L."/>
            <person name="Grimwood J."/>
            <person name="Hillman B."/>
            <person name="Milgroom M.G."/>
            <person name="Pangilinan J."/>
            <person name="Smith M."/>
            <person name="Salamov A."/>
            <person name="Schmutz J."/>
            <person name="Yadav J."/>
            <person name="Grigoriev I.V."/>
            <person name="Nuss D."/>
        </authorList>
    </citation>
    <scope>NUCLEOTIDE SEQUENCE</scope>
    <source>
        <strain evidence="1">EP155</strain>
    </source>
</reference>
<protein>
    <submittedName>
        <fullName evidence="1">Uncharacterized protein</fullName>
    </submittedName>
</protein>
<dbReference type="RefSeq" id="XP_040779655.1">
    <property type="nucleotide sequence ID" value="XM_040923048.1"/>
</dbReference>
<comment type="caution">
    <text evidence="1">The sequence shown here is derived from an EMBL/GenBank/DDBJ whole genome shotgun (WGS) entry which is preliminary data.</text>
</comment>
<accession>A0A9P5CRL3</accession>
<keyword evidence="2" id="KW-1185">Reference proteome</keyword>
<dbReference type="AlphaFoldDB" id="A0A9P5CRL3"/>
<evidence type="ECO:0000313" key="2">
    <source>
        <dbReference type="Proteomes" id="UP000803844"/>
    </source>
</evidence>
<gene>
    <name evidence="1" type="ORF">M406DRAFT_354974</name>
</gene>
<dbReference type="GeneID" id="63840177"/>
<sequence>MITWFHALRLTCPPSVNGPTWLGASKPPSAKMEPEVENGQNALDVELLLVEADAEALGVVTAEVRGLVGMGNVGSEVTPLVVRDPPDVVEMIP</sequence>
<name>A0A9P5CRL3_CRYP1</name>
<evidence type="ECO:0000313" key="1">
    <source>
        <dbReference type="EMBL" id="KAF3768694.1"/>
    </source>
</evidence>